<dbReference type="GeneID" id="108559419"/>
<reference evidence="3" key="1">
    <citation type="submission" date="2025-08" db="UniProtKB">
        <authorList>
            <consortium name="RefSeq"/>
        </authorList>
    </citation>
    <scope>IDENTIFICATION</scope>
    <source>
        <tissue evidence="3">Whole Larva</tissue>
    </source>
</reference>
<sequence>MHWITSIEGGPKRVNHAAVSMGSKIYTFGGYCSGESLREYVSMDVHVLNTKTFRWTKHPVSELPYFENDDILPFKRYGHTAVSYGDNIYIWGGKNDRTCCAVLFCFDTVWHCWTAPTCTGDIPFARDGHTACVWRNKMIVFGGYEEDCLAFAKSMYILNLDTKHWSHIITSGEEPSLRDFHTAVCIGDRMYVFGGRGSVATNGIYLPRDERYSSNLWYLDLHENKWYNTKATGDIPIGRRSHSAFVYNEKMYIFGGYNAVLGHHFNDTYVYDPKTNEWTALSPNYSPPCRRRRQACIAVDDRVFLFGGTSPIDGTEENTRNDYLYDSDRKLNDHSDMYVLDFKPTLKTLALIVTQKYKLDMSILPANLRTEYSNMFNANNITMNRPNHSAG</sequence>
<name>A0ABM1MC94_NICVS</name>
<dbReference type="InterPro" id="IPR011498">
    <property type="entry name" value="Kelch_2"/>
</dbReference>
<keyword evidence="1" id="KW-0880">Kelch repeat</keyword>
<accession>A0ABM1MC94</accession>
<dbReference type="InterPro" id="IPR006652">
    <property type="entry name" value="Kelch_1"/>
</dbReference>
<dbReference type="Gene3D" id="2.120.10.80">
    <property type="entry name" value="Kelch-type beta propeller"/>
    <property type="match status" value="2"/>
</dbReference>
<dbReference type="InterPro" id="IPR052637">
    <property type="entry name" value="KLHDC3-like"/>
</dbReference>
<dbReference type="Pfam" id="PF07646">
    <property type="entry name" value="Kelch_2"/>
    <property type="match status" value="1"/>
</dbReference>
<gene>
    <name evidence="3" type="primary">LOC108559419</name>
</gene>
<dbReference type="InterPro" id="IPR015915">
    <property type="entry name" value="Kelch-typ_b-propeller"/>
</dbReference>
<evidence type="ECO:0000313" key="2">
    <source>
        <dbReference type="Proteomes" id="UP000695000"/>
    </source>
</evidence>
<dbReference type="PANTHER" id="PTHR46461">
    <property type="entry name" value="KELCH DOMAIN-CONTAINING PROTEIN 3"/>
    <property type="match status" value="1"/>
</dbReference>
<dbReference type="RefSeq" id="XP_017772194.1">
    <property type="nucleotide sequence ID" value="XM_017916705.1"/>
</dbReference>
<proteinExistence type="predicted"/>
<protein>
    <submittedName>
        <fullName evidence="3">Kelch domain-containing protein 3-like</fullName>
    </submittedName>
</protein>
<dbReference type="Pfam" id="PF24681">
    <property type="entry name" value="Kelch_KLHDC2_KLHL20_DRC7"/>
    <property type="match status" value="1"/>
</dbReference>
<organism evidence="2 3">
    <name type="scientific">Nicrophorus vespilloides</name>
    <name type="common">Boreal carrion beetle</name>
    <dbReference type="NCBI Taxonomy" id="110193"/>
    <lineage>
        <taxon>Eukaryota</taxon>
        <taxon>Metazoa</taxon>
        <taxon>Ecdysozoa</taxon>
        <taxon>Arthropoda</taxon>
        <taxon>Hexapoda</taxon>
        <taxon>Insecta</taxon>
        <taxon>Pterygota</taxon>
        <taxon>Neoptera</taxon>
        <taxon>Endopterygota</taxon>
        <taxon>Coleoptera</taxon>
        <taxon>Polyphaga</taxon>
        <taxon>Staphyliniformia</taxon>
        <taxon>Silphidae</taxon>
        <taxon>Nicrophorinae</taxon>
        <taxon>Nicrophorus</taxon>
    </lineage>
</organism>
<dbReference type="Proteomes" id="UP000695000">
    <property type="component" value="Unplaced"/>
</dbReference>
<dbReference type="PANTHER" id="PTHR46461:SF1">
    <property type="entry name" value="KELCH DOMAIN-CONTAINING PROTEIN 3"/>
    <property type="match status" value="1"/>
</dbReference>
<dbReference type="SUPFAM" id="SSF50965">
    <property type="entry name" value="Galactose oxidase, central domain"/>
    <property type="match status" value="1"/>
</dbReference>
<dbReference type="InterPro" id="IPR011043">
    <property type="entry name" value="Gal_Oxase/kelch_b-propeller"/>
</dbReference>
<dbReference type="SMART" id="SM00612">
    <property type="entry name" value="Kelch"/>
    <property type="match status" value="2"/>
</dbReference>
<evidence type="ECO:0000256" key="1">
    <source>
        <dbReference type="ARBA" id="ARBA00022441"/>
    </source>
</evidence>
<keyword evidence="2" id="KW-1185">Reference proteome</keyword>
<evidence type="ECO:0000313" key="3">
    <source>
        <dbReference type="RefSeq" id="XP_017772194.1"/>
    </source>
</evidence>